<evidence type="ECO:0000256" key="1">
    <source>
        <dbReference type="ARBA" id="ARBA00004651"/>
    </source>
</evidence>
<dbReference type="PROSITE" id="PS50929">
    <property type="entry name" value="ABC_TM1F"/>
    <property type="match status" value="1"/>
</dbReference>
<keyword evidence="5 7" id="KW-1133">Transmembrane helix</keyword>
<evidence type="ECO:0000313" key="10">
    <source>
        <dbReference type="EMBL" id="MCP1386504.1"/>
    </source>
</evidence>
<dbReference type="Pfam" id="PF00664">
    <property type="entry name" value="ABC_membrane"/>
    <property type="match status" value="1"/>
</dbReference>
<dbReference type="InterPro" id="IPR027417">
    <property type="entry name" value="P-loop_NTPase"/>
</dbReference>
<sequence>MALSLVPYLRQQRLLIYATVGIGILNSVVTLLLPLTMGQYYELLLGKTSNRARVLEILGLGNSVSWPWFWTLFVGLILCRGLFTYFEFRLTGNLSEQLAQYLRERVFEQQLSVSISTHRQKNVGKYLLRYASDFQSVRRYLRIGIIGFLRDVIFVGLALALLLLLNAPITGLLLVGLLPFLLIFVQINQRLKRATQQRRDQRSANLSYVQMALSGFETIQLFNREVVENERFASRSNEQTCANFLLLKWRSLLEGLLPVALYGLVAIALVGMQWQHKQSAVSGGNVITYILAVLSVRPTLRRLLRVDTVWKAGRMSLDKLDAFFAHSTEKNTNEIPMANTQQGRLKIIKGTVEFRNVTFGYDPQRPVIEQMNLRCELGQICWIEGKAKTTVFRLITKQYNPQDGEILIDNQSITSLSGKVVRKRVALVSTELPLLGRTVFEAVSYSRKSEKRPKAALLLTQIQTLAQLDYPLCLDDRIGENGQLLSKGQRTVLCWVRALLTHKPILLFDEPFEGLSSKGVEQLCQWLEKQAFHKTVILATHQSIATLKTNYSNEEHPY</sequence>
<keyword evidence="4 10" id="KW-0067">ATP-binding</keyword>
<evidence type="ECO:0000256" key="2">
    <source>
        <dbReference type="ARBA" id="ARBA00022692"/>
    </source>
</evidence>
<evidence type="ECO:0000259" key="8">
    <source>
        <dbReference type="PROSITE" id="PS50893"/>
    </source>
</evidence>
<comment type="subcellular location">
    <subcellularLocation>
        <location evidence="1">Cell membrane</location>
        <topology evidence="1">Multi-pass membrane protein</topology>
    </subcellularLocation>
</comment>
<gene>
    <name evidence="10" type="ORF">NCI00_28940</name>
</gene>
<keyword evidence="6 7" id="KW-0472">Membrane</keyword>
<reference evidence="10 11" key="1">
    <citation type="submission" date="2022-06" db="EMBL/GenBank/DDBJ databases">
        <title>Runella sp. S5 genome sequencing.</title>
        <authorList>
            <person name="Park S."/>
        </authorList>
    </citation>
    <scope>NUCLEOTIDE SEQUENCE [LARGE SCALE GENOMIC DNA]</scope>
    <source>
        <strain evidence="10 11">S5</strain>
    </source>
</reference>
<accession>A0ABT1FXJ6</accession>
<keyword evidence="11" id="KW-1185">Reference proteome</keyword>
<evidence type="ECO:0000256" key="5">
    <source>
        <dbReference type="ARBA" id="ARBA00022989"/>
    </source>
</evidence>
<feature type="transmembrane region" description="Helical" evidence="7">
    <location>
        <begin position="169"/>
        <end position="188"/>
    </location>
</feature>
<feature type="domain" description="ABC transporter" evidence="8">
    <location>
        <begin position="352"/>
        <end position="557"/>
    </location>
</feature>
<organism evidence="10 11">
    <name type="scientific">Runella salmonicolor</name>
    <dbReference type="NCBI Taxonomy" id="2950278"/>
    <lineage>
        <taxon>Bacteria</taxon>
        <taxon>Pseudomonadati</taxon>
        <taxon>Bacteroidota</taxon>
        <taxon>Cytophagia</taxon>
        <taxon>Cytophagales</taxon>
        <taxon>Spirosomataceae</taxon>
        <taxon>Runella</taxon>
    </lineage>
</organism>
<name>A0ABT1FXJ6_9BACT</name>
<evidence type="ECO:0000256" key="6">
    <source>
        <dbReference type="ARBA" id="ARBA00023136"/>
    </source>
</evidence>
<dbReference type="InterPro" id="IPR011527">
    <property type="entry name" value="ABC1_TM_dom"/>
</dbReference>
<dbReference type="PANTHER" id="PTHR43394">
    <property type="entry name" value="ATP-DEPENDENT PERMEASE MDL1, MITOCHONDRIAL"/>
    <property type="match status" value="1"/>
</dbReference>
<dbReference type="PROSITE" id="PS50893">
    <property type="entry name" value="ABC_TRANSPORTER_2"/>
    <property type="match status" value="1"/>
</dbReference>
<dbReference type="SUPFAM" id="SSF90123">
    <property type="entry name" value="ABC transporter transmembrane region"/>
    <property type="match status" value="1"/>
</dbReference>
<evidence type="ECO:0000259" key="9">
    <source>
        <dbReference type="PROSITE" id="PS50929"/>
    </source>
</evidence>
<dbReference type="Proteomes" id="UP001204772">
    <property type="component" value="Unassembled WGS sequence"/>
</dbReference>
<dbReference type="InterPro" id="IPR017871">
    <property type="entry name" value="ABC_transporter-like_CS"/>
</dbReference>
<comment type="caution">
    <text evidence="10">The sequence shown here is derived from an EMBL/GenBank/DDBJ whole genome shotgun (WGS) entry which is preliminary data.</text>
</comment>
<dbReference type="InterPro" id="IPR039421">
    <property type="entry name" value="Type_1_exporter"/>
</dbReference>
<evidence type="ECO:0000256" key="4">
    <source>
        <dbReference type="ARBA" id="ARBA00022840"/>
    </source>
</evidence>
<dbReference type="GO" id="GO:0005524">
    <property type="term" value="F:ATP binding"/>
    <property type="evidence" value="ECO:0007669"/>
    <property type="project" value="UniProtKB-KW"/>
</dbReference>
<feature type="transmembrane region" description="Helical" evidence="7">
    <location>
        <begin position="14"/>
        <end position="35"/>
    </location>
</feature>
<keyword evidence="2 7" id="KW-0812">Transmembrane</keyword>
<dbReference type="PANTHER" id="PTHR43394:SF1">
    <property type="entry name" value="ATP-BINDING CASSETTE SUB-FAMILY B MEMBER 10, MITOCHONDRIAL"/>
    <property type="match status" value="1"/>
</dbReference>
<dbReference type="Pfam" id="PF00005">
    <property type="entry name" value="ABC_tran"/>
    <property type="match status" value="1"/>
</dbReference>
<dbReference type="InterPro" id="IPR003439">
    <property type="entry name" value="ABC_transporter-like_ATP-bd"/>
</dbReference>
<dbReference type="EMBL" id="JAMZEL010000026">
    <property type="protein sequence ID" value="MCP1386504.1"/>
    <property type="molecule type" value="Genomic_DNA"/>
</dbReference>
<evidence type="ECO:0000313" key="11">
    <source>
        <dbReference type="Proteomes" id="UP001204772"/>
    </source>
</evidence>
<feature type="transmembrane region" description="Helical" evidence="7">
    <location>
        <begin position="255"/>
        <end position="274"/>
    </location>
</feature>
<dbReference type="Gene3D" id="3.40.50.300">
    <property type="entry name" value="P-loop containing nucleotide triphosphate hydrolases"/>
    <property type="match status" value="1"/>
</dbReference>
<protein>
    <submittedName>
        <fullName evidence="10">ABC transporter ATP-binding protein/permease</fullName>
    </submittedName>
</protein>
<proteinExistence type="predicted"/>
<dbReference type="RefSeq" id="WP_253533397.1">
    <property type="nucleotide sequence ID" value="NZ_JAMZEL010000026.1"/>
</dbReference>
<dbReference type="Gene3D" id="1.20.1560.10">
    <property type="entry name" value="ABC transporter type 1, transmembrane domain"/>
    <property type="match status" value="1"/>
</dbReference>
<keyword evidence="3" id="KW-0547">Nucleotide-binding</keyword>
<dbReference type="SUPFAM" id="SSF52540">
    <property type="entry name" value="P-loop containing nucleoside triphosphate hydrolases"/>
    <property type="match status" value="1"/>
</dbReference>
<dbReference type="InterPro" id="IPR036640">
    <property type="entry name" value="ABC1_TM_sf"/>
</dbReference>
<feature type="transmembrane region" description="Helical" evidence="7">
    <location>
        <begin position="68"/>
        <end position="88"/>
    </location>
</feature>
<evidence type="ECO:0000256" key="3">
    <source>
        <dbReference type="ARBA" id="ARBA00022741"/>
    </source>
</evidence>
<evidence type="ECO:0000256" key="7">
    <source>
        <dbReference type="SAM" id="Phobius"/>
    </source>
</evidence>
<feature type="domain" description="ABC transmembrane type-1" evidence="9">
    <location>
        <begin position="23"/>
        <end position="306"/>
    </location>
</feature>
<dbReference type="PROSITE" id="PS00211">
    <property type="entry name" value="ABC_TRANSPORTER_1"/>
    <property type="match status" value="1"/>
</dbReference>
<feature type="transmembrane region" description="Helical" evidence="7">
    <location>
        <begin position="140"/>
        <end position="163"/>
    </location>
</feature>